<comment type="caution">
    <text evidence="1">The sequence shown here is derived from an EMBL/GenBank/DDBJ whole genome shotgun (WGS) entry which is preliminary data.</text>
</comment>
<evidence type="ECO:0000313" key="2">
    <source>
        <dbReference type="Proteomes" id="UP000494256"/>
    </source>
</evidence>
<name>A0A8S0ZLN0_ARCPL</name>
<evidence type="ECO:0000313" key="1">
    <source>
        <dbReference type="EMBL" id="CAB3234938.1"/>
    </source>
</evidence>
<accession>A0A8S0ZLN0</accession>
<reference evidence="1 2" key="1">
    <citation type="submission" date="2020-04" db="EMBL/GenBank/DDBJ databases">
        <authorList>
            <person name="Wallbank WR R."/>
            <person name="Pardo Diaz C."/>
            <person name="Kozak K."/>
            <person name="Martin S."/>
            <person name="Jiggins C."/>
            <person name="Moest M."/>
            <person name="Warren A I."/>
            <person name="Byers J.R.P. K."/>
            <person name="Montejo-Kovacevich G."/>
            <person name="Yen C E."/>
        </authorList>
    </citation>
    <scope>NUCLEOTIDE SEQUENCE [LARGE SCALE GENOMIC DNA]</scope>
</reference>
<dbReference type="EMBL" id="CADEBD010000297">
    <property type="protein sequence ID" value="CAB3234938.1"/>
    <property type="molecule type" value="Genomic_DNA"/>
</dbReference>
<protein>
    <submittedName>
        <fullName evidence="1">Uncharacterized protein</fullName>
    </submittedName>
</protein>
<dbReference type="OrthoDB" id="414730at2759"/>
<sequence>MIATRVEFALSAFFHRYCSINRCLAAVADAVEVAADHAVVRAADHAVVRAAALVVHRAVAAPVVGDVAEAVVEDAAVNERSAAGVRAVFSTICHVV</sequence>
<organism evidence="1 2">
    <name type="scientific">Arctia plantaginis</name>
    <name type="common">Wood tiger moth</name>
    <name type="synonym">Phalaena plantaginis</name>
    <dbReference type="NCBI Taxonomy" id="874455"/>
    <lineage>
        <taxon>Eukaryota</taxon>
        <taxon>Metazoa</taxon>
        <taxon>Ecdysozoa</taxon>
        <taxon>Arthropoda</taxon>
        <taxon>Hexapoda</taxon>
        <taxon>Insecta</taxon>
        <taxon>Pterygota</taxon>
        <taxon>Neoptera</taxon>
        <taxon>Endopterygota</taxon>
        <taxon>Lepidoptera</taxon>
        <taxon>Glossata</taxon>
        <taxon>Ditrysia</taxon>
        <taxon>Noctuoidea</taxon>
        <taxon>Erebidae</taxon>
        <taxon>Arctiinae</taxon>
        <taxon>Arctia</taxon>
    </lineage>
</organism>
<proteinExistence type="predicted"/>
<dbReference type="Proteomes" id="UP000494256">
    <property type="component" value="Unassembled WGS sequence"/>
</dbReference>
<gene>
    <name evidence="1" type="ORF">APLA_LOCUS6817</name>
</gene>
<dbReference type="AlphaFoldDB" id="A0A8S0ZLN0"/>